<dbReference type="EMBL" id="CAJSLV010000059">
    <property type="protein sequence ID" value="CAG6394812.1"/>
    <property type="molecule type" value="Genomic_DNA"/>
</dbReference>
<reference evidence="2" key="1">
    <citation type="submission" date="2021-05" db="EMBL/GenBank/DDBJ databases">
        <authorList>
            <person name="Arsene-Ploetze F."/>
        </authorList>
    </citation>
    <scope>NUCLEOTIDE SEQUENCE</scope>
    <source>
        <strain evidence="2">DSM 42138</strain>
    </source>
</reference>
<evidence type="ECO:0000256" key="1">
    <source>
        <dbReference type="SAM" id="MobiDB-lite"/>
    </source>
</evidence>
<evidence type="ECO:0000313" key="2">
    <source>
        <dbReference type="EMBL" id="CAG6394812.1"/>
    </source>
</evidence>
<feature type="region of interest" description="Disordered" evidence="1">
    <location>
        <begin position="21"/>
        <end position="87"/>
    </location>
</feature>
<name>A0A9W4DWJ3_9ACTN</name>
<keyword evidence="3" id="KW-1185">Reference proteome</keyword>
<sequence length="104" mass="11350">MGPGAPAAVLRQADHPRLADLRRLRLGPHRPHPAAGPAGRGRRAHPGALHRGVRAADRHPLVLNPLTLTRTPGRHDEGPGHMDRGLRFAERTTRFELATLTLAR</sequence>
<dbReference type="Proteomes" id="UP001152519">
    <property type="component" value="Unassembled WGS sequence"/>
</dbReference>
<comment type="caution">
    <text evidence="2">The sequence shown here is derived from an EMBL/GenBank/DDBJ whole genome shotgun (WGS) entry which is preliminary data.</text>
</comment>
<accession>A0A9W4DWJ3</accession>
<protein>
    <submittedName>
        <fullName evidence="2">Uncharacterized protein</fullName>
    </submittedName>
</protein>
<organism evidence="2 3">
    <name type="scientific">Actinacidiphila cocklensis</name>
    <dbReference type="NCBI Taxonomy" id="887465"/>
    <lineage>
        <taxon>Bacteria</taxon>
        <taxon>Bacillati</taxon>
        <taxon>Actinomycetota</taxon>
        <taxon>Actinomycetes</taxon>
        <taxon>Kitasatosporales</taxon>
        <taxon>Streptomycetaceae</taxon>
        <taxon>Actinacidiphila</taxon>
    </lineage>
</organism>
<evidence type="ECO:0000313" key="3">
    <source>
        <dbReference type="Proteomes" id="UP001152519"/>
    </source>
</evidence>
<proteinExistence type="predicted"/>
<gene>
    <name evidence="2" type="ORF">SCOCK_30045</name>
</gene>
<feature type="compositionally biased region" description="Basic and acidic residues" evidence="1">
    <location>
        <begin position="73"/>
        <end position="87"/>
    </location>
</feature>
<dbReference type="AlphaFoldDB" id="A0A9W4DWJ3"/>